<dbReference type="STRING" id="3708.A0A078IF42"/>
<dbReference type="InterPro" id="IPR044974">
    <property type="entry name" value="Disease_R_plants"/>
</dbReference>
<dbReference type="AlphaFoldDB" id="A0A078IF42"/>
<dbReference type="InterPro" id="IPR035897">
    <property type="entry name" value="Toll_tir_struct_dom_sf"/>
</dbReference>
<organism evidence="4 5">
    <name type="scientific">Brassica napus</name>
    <name type="common">Rape</name>
    <dbReference type="NCBI Taxonomy" id="3708"/>
    <lineage>
        <taxon>Eukaryota</taxon>
        <taxon>Viridiplantae</taxon>
        <taxon>Streptophyta</taxon>
        <taxon>Embryophyta</taxon>
        <taxon>Tracheophyta</taxon>
        <taxon>Spermatophyta</taxon>
        <taxon>Magnoliopsida</taxon>
        <taxon>eudicotyledons</taxon>
        <taxon>Gunneridae</taxon>
        <taxon>Pentapetalae</taxon>
        <taxon>rosids</taxon>
        <taxon>malvids</taxon>
        <taxon>Brassicales</taxon>
        <taxon>Brassicaceae</taxon>
        <taxon>Brassiceae</taxon>
        <taxon>Brassica</taxon>
    </lineage>
</organism>
<dbReference type="Gramene" id="CDY48621">
    <property type="protein sequence ID" value="CDY48621"/>
    <property type="gene ID" value="GSBRNA2T00091383001"/>
</dbReference>
<name>A0A078IF42_BRANA</name>
<dbReference type="KEGG" id="bna:106446526"/>
<dbReference type="GO" id="GO:0043531">
    <property type="term" value="F:ADP binding"/>
    <property type="evidence" value="ECO:0007669"/>
    <property type="project" value="InterPro"/>
</dbReference>
<dbReference type="PANTHER" id="PTHR11017">
    <property type="entry name" value="LEUCINE-RICH REPEAT-CONTAINING PROTEIN"/>
    <property type="match status" value="1"/>
</dbReference>
<dbReference type="Pfam" id="PF01582">
    <property type="entry name" value="TIR"/>
    <property type="match status" value="2"/>
</dbReference>
<sequence length="698" mass="80260">MGKPTKLKSPPPPHRVFISSHGGDLLLRGGFVHEIAKALRSIKVNAYADEPTGEEVVWTRIEKSRIAIVVFSSRYTESRWCFEELVKIKEGMELGELEVIPIFYKLDTSAELEGGSGLNPTMRDFDPQKVKIWNEALDSVSCMMGYHLYKNSVESKFISRIVKDVKRILIQLPKEEQDDESHDSLDDSSKSETLNGGSVLGEAESVEDDIFPNEKVDSVNDQEVSTSSAIVTSNKPPLEHQVFINFQGNDLRYGFVGHIAEALERVGFEVRIDEDELQPGDLTELLFKQIEESRIAIVIFSSRYTESTWCLDKLVKIKERMDEGKLEVVPIFYKVKQLQVTQLEGSFGIRIWNFWRRSREYRVIKWKEALECVGGLKGLVFEEDRLESELITSIVKDIEKKIEIKERKNPSSFPFTGREDNTELPTGKGENLETYLNNHRLFGIKLRMEQLEQKLEFDCDETRIIGVVGMPGIGKTTLAMRLYEEWNSKFVHCMPLLGICKKSKDHELVWLRKTLLEVLLEGKFPEKQNEITHESVKDTLLQTKIFVVLSDVSDKKQLDFLLGNLDWVKKGSKIVITTGDRSLLKEFVDDIYVVPLLNDEEAFQLFTYHAFDDQTYSPSQDFVILSRKFVDYAQGHPQALISLGTELRGKDEDYWNQRLATVTDRDNTTIQDVWKLSTDQLNERQKDVRHCAFFQVRG</sequence>
<dbReference type="PROSITE" id="PS50104">
    <property type="entry name" value="TIR"/>
    <property type="match status" value="2"/>
</dbReference>
<dbReference type="InterPro" id="IPR000157">
    <property type="entry name" value="TIR_dom"/>
</dbReference>
<evidence type="ECO:0000313" key="4">
    <source>
        <dbReference type="EMBL" id="CDY48621.1"/>
    </source>
</evidence>
<feature type="domain" description="TIR" evidence="3">
    <location>
        <begin position="12"/>
        <end position="169"/>
    </location>
</feature>
<evidence type="ECO:0000259" key="3">
    <source>
        <dbReference type="PROSITE" id="PS50104"/>
    </source>
</evidence>
<dbReference type="SUPFAM" id="SSF52200">
    <property type="entry name" value="Toll/Interleukin receptor TIR domain"/>
    <property type="match status" value="2"/>
</dbReference>
<dbReference type="InterPro" id="IPR027417">
    <property type="entry name" value="P-loop_NTPase"/>
</dbReference>
<protein>
    <submittedName>
        <fullName evidence="4">BnaC09g20640D protein</fullName>
    </submittedName>
</protein>
<evidence type="ECO:0000256" key="1">
    <source>
        <dbReference type="ARBA" id="ARBA00023027"/>
    </source>
</evidence>
<dbReference type="Gene3D" id="3.40.50.300">
    <property type="entry name" value="P-loop containing nucleotide triphosphate hydrolases"/>
    <property type="match status" value="1"/>
</dbReference>
<dbReference type="SMART" id="SM00255">
    <property type="entry name" value="TIR"/>
    <property type="match status" value="2"/>
</dbReference>
<feature type="region of interest" description="Disordered" evidence="2">
    <location>
        <begin position="176"/>
        <end position="199"/>
    </location>
</feature>
<dbReference type="FunFam" id="3.40.50.10140:FF:000007">
    <property type="entry name" value="Disease resistance protein (TIR-NBS-LRR class)"/>
    <property type="match status" value="1"/>
</dbReference>
<evidence type="ECO:0000256" key="2">
    <source>
        <dbReference type="SAM" id="MobiDB-lite"/>
    </source>
</evidence>
<dbReference type="OrthoDB" id="1088132at2759"/>
<dbReference type="GO" id="GO:0005634">
    <property type="term" value="C:nucleus"/>
    <property type="evidence" value="ECO:0000318"/>
    <property type="project" value="GO_Central"/>
</dbReference>
<dbReference type="PRINTS" id="PR00364">
    <property type="entry name" value="DISEASERSIST"/>
</dbReference>
<evidence type="ECO:0000313" key="5">
    <source>
        <dbReference type="Proteomes" id="UP000028999"/>
    </source>
</evidence>
<gene>
    <name evidence="4" type="primary">BnaC09g20640D</name>
    <name evidence="4" type="ORF">GSBRNA2T00091383001</name>
</gene>
<dbReference type="Gene3D" id="3.40.50.10140">
    <property type="entry name" value="Toll/interleukin-1 receptor homology (TIR) domain"/>
    <property type="match status" value="2"/>
</dbReference>
<dbReference type="GO" id="GO:0006952">
    <property type="term" value="P:defense response"/>
    <property type="evidence" value="ECO:0000318"/>
    <property type="project" value="GO_Central"/>
</dbReference>
<dbReference type="EMBL" id="LK032782">
    <property type="protein sequence ID" value="CDY48621.1"/>
    <property type="molecule type" value="Genomic_DNA"/>
</dbReference>
<keyword evidence="1" id="KW-0520">NAD</keyword>
<dbReference type="SUPFAM" id="SSF52540">
    <property type="entry name" value="P-loop containing nucleoside triphosphate hydrolases"/>
    <property type="match status" value="1"/>
</dbReference>
<dbReference type="InterPro" id="IPR002182">
    <property type="entry name" value="NB-ARC"/>
</dbReference>
<dbReference type="Pfam" id="PF00931">
    <property type="entry name" value="NB-ARC"/>
    <property type="match status" value="1"/>
</dbReference>
<dbReference type="GO" id="GO:0007165">
    <property type="term" value="P:signal transduction"/>
    <property type="evidence" value="ECO:0000318"/>
    <property type="project" value="GO_Central"/>
</dbReference>
<dbReference type="PaxDb" id="3708-A0A078IF42"/>
<keyword evidence="5" id="KW-1185">Reference proteome</keyword>
<accession>A0A078IF42</accession>
<feature type="domain" description="TIR" evidence="3">
    <location>
        <begin position="238"/>
        <end position="402"/>
    </location>
</feature>
<dbReference type="InterPro" id="IPR042197">
    <property type="entry name" value="Apaf_helical"/>
</dbReference>
<proteinExistence type="predicted"/>
<dbReference type="Proteomes" id="UP000028999">
    <property type="component" value="Unassembled WGS sequence"/>
</dbReference>
<dbReference type="PANTHER" id="PTHR11017:SF589">
    <property type="entry name" value="ADP-RIBOSYL CYCLASE_CYCLIC ADP-RIBOSE HYDROLASE-RELATED"/>
    <property type="match status" value="1"/>
</dbReference>
<dbReference type="Gene3D" id="1.10.8.430">
    <property type="entry name" value="Helical domain of apoptotic protease-activating factors"/>
    <property type="match status" value="1"/>
</dbReference>
<reference evidence="4 5" key="1">
    <citation type="journal article" date="2014" name="Science">
        <title>Plant genetics. Early allopolyploid evolution in the post-Neolithic Brassica napus oilseed genome.</title>
        <authorList>
            <person name="Chalhoub B."/>
            <person name="Denoeud F."/>
            <person name="Liu S."/>
            <person name="Parkin I.A."/>
            <person name="Tang H."/>
            <person name="Wang X."/>
            <person name="Chiquet J."/>
            <person name="Belcram H."/>
            <person name="Tong C."/>
            <person name="Samans B."/>
            <person name="Correa M."/>
            <person name="Da Silva C."/>
            <person name="Just J."/>
            <person name="Falentin C."/>
            <person name="Koh C.S."/>
            <person name="Le Clainche I."/>
            <person name="Bernard M."/>
            <person name="Bento P."/>
            <person name="Noel B."/>
            <person name="Labadie K."/>
            <person name="Alberti A."/>
            <person name="Charles M."/>
            <person name="Arnaud D."/>
            <person name="Guo H."/>
            <person name="Daviaud C."/>
            <person name="Alamery S."/>
            <person name="Jabbari K."/>
            <person name="Zhao M."/>
            <person name="Edger P.P."/>
            <person name="Chelaifa H."/>
            <person name="Tack D."/>
            <person name="Lassalle G."/>
            <person name="Mestiri I."/>
            <person name="Schnel N."/>
            <person name="Le Paslier M.C."/>
            <person name="Fan G."/>
            <person name="Renault V."/>
            <person name="Bayer P.E."/>
            <person name="Golicz A.A."/>
            <person name="Manoli S."/>
            <person name="Lee T.H."/>
            <person name="Thi V.H."/>
            <person name="Chalabi S."/>
            <person name="Hu Q."/>
            <person name="Fan C."/>
            <person name="Tollenaere R."/>
            <person name="Lu Y."/>
            <person name="Battail C."/>
            <person name="Shen J."/>
            <person name="Sidebottom C.H."/>
            <person name="Wang X."/>
            <person name="Canaguier A."/>
            <person name="Chauveau A."/>
            <person name="Berard A."/>
            <person name="Deniot G."/>
            <person name="Guan M."/>
            <person name="Liu Z."/>
            <person name="Sun F."/>
            <person name="Lim Y.P."/>
            <person name="Lyons E."/>
            <person name="Town C.D."/>
            <person name="Bancroft I."/>
            <person name="Wang X."/>
            <person name="Meng J."/>
            <person name="Ma J."/>
            <person name="Pires J.C."/>
            <person name="King G.J."/>
            <person name="Brunel D."/>
            <person name="Delourme R."/>
            <person name="Renard M."/>
            <person name="Aury J.M."/>
            <person name="Adams K.L."/>
            <person name="Batley J."/>
            <person name="Snowdon R.J."/>
            <person name="Tost J."/>
            <person name="Edwards D."/>
            <person name="Zhou Y."/>
            <person name="Hua W."/>
            <person name="Sharpe A.G."/>
            <person name="Paterson A.H."/>
            <person name="Guan C."/>
            <person name="Wincker P."/>
        </authorList>
    </citation>
    <scope>NUCLEOTIDE SEQUENCE [LARGE SCALE GENOMIC DNA]</scope>
    <source>
        <strain evidence="5">cv. Darmor-bzh</strain>
    </source>
</reference>